<organism evidence="1 2">
    <name type="scientific">Protea cynaroides</name>
    <dbReference type="NCBI Taxonomy" id="273540"/>
    <lineage>
        <taxon>Eukaryota</taxon>
        <taxon>Viridiplantae</taxon>
        <taxon>Streptophyta</taxon>
        <taxon>Embryophyta</taxon>
        <taxon>Tracheophyta</taxon>
        <taxon>Spermatophyta</taxon>
        <taxon>Magnoliopsida</taxon>
        <taxon>Proteales</taxon>
        <taxon>Proteaceae</taxon>
        <taxon>Protea</taxon>
    </lineage>
</organism>
<keyword evidence="2" id="KW-1185">Reference proteome</keyword>
<accession>A0A9Q0H8P0</accession>
<evidence type="ECO:0000313" key="2">
    <source>
        <dbReference type="Proteomes" id="UP001141806"/>
    </source>
</evidence>
<dbReference type="EMBL" id="JAMYWD010000009">
    <property type="protein sequence ID" value="KAJ4961603.1"/>
    <property type="molecule type" value="Genomic_DNA"/>
</dbReference>
<protein>
    <submittedName>
        <fullName evidence="1">Uncharacterized protein</fullName>
    </submittedName>
</protein>
<dbReference type="AlphaFoldDB" id="A0A9Q0H8P0"/>
<gene>
    <name evidence="1" type="ORF">NE237_021513</name>
</gene>
<sequence length="103" mass="11178">MGFFGRAGIWIPSIWHGLQNRDNWANFGQLIGITDKPHHSMSLQLATDAAGLLFGGTRRKNKGSTKDSIVIRVDPKLALHLSKTPNRSLILCLGAQFGASGSH</sequence>
<evidence type="ECO:0000313" key="1">
    <source>
        <dbReference type="EMBL" id="KAJ4961603.1"/>
    </source>
</evidence>
<comment type="caution">
    <text evidence="1">The sequence shown here is derived from an EMBL/GenBank/DDBJ whole genome shotgun (WGS) entry which is preliminary data.</text>
</comment>
<reference evidence="1" key="1">
    <citation type="journal article" date="2023" name="Plant J.">
        <title>The genome of the king protea, Protea cynaroides.</title>
        <authorList>
            <person name="Chang J."/>
            <person name="Duong T.A."/>
            <person name="Schoeman C."/>
            <person name="Ma X."/>
            <person name="Roodt D."/>
            <person name="Barker N."/>
            <person name="Li Z."/>
            <person name="Van de Peer Y."/>
            <person name="Mizrachi E."/>
        </authorList>
    </citation>
    <scope>NUCLEOTIDE SEQUENCE</scope>
    <source>
        <tissue evidence="1">Young leaves</tissue>
    </source>
</reference>
<dbReference type="Proteomes" id="UP001141806">
    <property type="component" value="Unassembled WGS sequence"/>
</dbReference>
<name>A0A9Q0H8P0_9MAGN</name>
<proteinExistence type="predicted"/>